<dbReference type="EMBL" id="REGN01002113">
    <property type="protein sequence ID" value="RNA30223.1"/>
    <property type="molecule type" value="Genomic_DNA"/>
</dbReference>
<proteinExistence type="predicted"/>
<keyword evidence="2" id="KW-1185">Reference proteome</keyword>
<evidence type="ECO:0000313" key="2">
    <source>
        <dbReference type="Proteomes" id="UP000276133"/>
    </source>
</evidence>
<sequence length="62" mass="7130">MTYDLSNLIETFLIGAKARYIMLIFRQSQIVSCGKIFLIVSNIGSKTEISEKFLQLKITRML</sequence>
<organism evidence="1 2">
    <name type="scientific">Brachionus plicatilis</name>
    <name type="common">Marine rotifer</name>
    <name type="synonym">Brachionus muelleri</name>
    <dbReference type="NCBI Taxonomy" id="10195"/>
    <lineage>
        <taxon>Eukaryota</taxon>
        <taxon>Metazoa</taxon>
        <taxon>Spiralia</taxon>
        <taxon>Gnathifera</taxon>
        <taxon>Rotifera</taxon>
        <taxon>Eurotatoria</taxon>
        <taxon>Monogononta</taxon>
        <taxon>Pseudotrocha</taxon>
        <taxon>Ploima</taxon>
        <taxon>Brachionidae</taxon>
        <taxon>Brachionus</taxon>
    </lineage>
</organism>
<dbReference type="AlphaFoldDB" id="A0A3M7S332"/>
<dbReference type="Proteomes" id="UP000276133">
    <property type="component" value="Unassembled WGS sequence"/>
</dbReference>
<evidence type="ECO:0000313" key="1">
    <source>
        <dbReference type="EMBL" id="RNA30223.1"/>
    </source>
</evidence>
<comment type="caution">
    <text evidence="1">The sequence shown here is derived from an EMBL/GenBank/DDBJ whole genome shotgun (WGS) entry which is preliminary data.</text>
</comment>
<accession>A0A3M7S332</accession>
<protein>
    <submittedName>
        <fullName evidence="1">Uncharacterized protein</fullName>
    </submittedName>
</protein>
<name>A0A3M7S332_BRAPC</name>
<gene>
    <name evidence="1" type="ORF">BpHYR1_052286</name>
</gene>
<reference evidence="1 2" key="1">
    <citation type="journal article" date="2018" name="Sci. Rep.">
        <title>Genomic signatures of local adaptation to the degree of environmental predictability in rotifers.</title>
        <authorList>
            <person name="Franch-Gras L."/>
            <person name="Hahn C."/>
            <person name="Garcia-Roger E.M."/>
            <person name="Carmona M.J."/>
            <person name="Serra M."/>
            <person name="Gomez A."/>
        </authorList>
    </citation>
    <scope>NUCLEOTIDE SEQUENCE [LARGE SCALE GENOMIC DNA]</scope>
    <source>
        <strain evidence="1">HYR1</strain>
    </source>
</reference>